<organism evidence="1 2">
    <name type="scientific">Brachionus plicatilis</name>
    <name type="common">Marine rotifer</name>
    <name type="synonym">Brachionus muelleri</name>
    <dbReference type="NCBI Taxonomy" id="10195"/>
    <lineage>
        <taxon>Eukaryota</taxon>
        <taxon>Metazoa</taxon>
        <taxon>Spiralia</taxon>
        <taxon>Gnathifera</taxon>
        <taxon>Rotifera</taxon>
        <taxon>Eurotatoria</taxon>
        <taxon>Monogononta</taxon>
        <taxon>Pseudotrocha</taxon>
        <taxon>Ploima</taxon>
        <taxon>Brachionidae</taxon>
        <taxon>Brachionus</taxon>
    </lineage>
</organism>
<keyword evidence="2" id="KW-1185">Reference proteome</keyword>
<dbReference type="EMBL" id="REGN01008032">
    <property type="protein sequence ID" value="RNA04592.1"/>
    <property type="molecule type" value="Genomic_DNA"/>
</dbReference>
<sequence>MYQLLQFTEHELLTTLLNPKIYACIDGICVSHESRGSRVRNPLRGNRFRLGNKSGVDDQLEAVTSVSGRSRCSKRYSSDFIFKLRIAMIKAILKSKIKRKAGHKYIRIPMETKSIPLGHICKRGRSAQCEILVQKLHFKKE</sequence>
<evidence type="ECO:0000313" key="1">
    <source>
        <dbReference type="EMBL" id="RNA04592.1"/>
    </source>
</evidence>
<dbReference type="AlphaFoldDB" id="A0A3M7PZH6"/>
<name>A0A3M7PZH6_BRAPC</name>
<reference evidence="1 2" key="1">
    <citation type="journal article" date="2018" name="Sci. Rep.">
        <title>Genomic signatures of local adaptation to the degree of environmental predictability in rotifers.</title>
        <authorList>
            <person name="Franch-Gras L."/>
            <person name="Hahn C."/>
            <person name="Garcia-Roger E.M."/>
            <person name="Carmona M.J."/>
            <person name="Serra M."/>
            <person name="Gomez A."/>
        </authorList>
    </citation>
    <scope>NUCLEOTIDE SEQUENCE [LARGE SCALE GENOMIC DNA]</scope>
    <source>
        <strain evidence="1">HYR1</strain>
    </source>
</reference>
<comment type="caution">
    <text evidence="1">The sequence shown here is derived from an EMBL/GenBank/DDBJ whole genome shotgun (WGS) entry which is preliminary data.</text>
</comment>
<accession>A0A3M7PZH6</accession>
<evidence type="ECO:0000313" key="2">
    <source>
        <dbReference type="Proteomes" id="UP000276133"/>
    </source>
</evidence>
<proteinExistence type="predicted"/>
<dbReference type="Proteomes" id="UP000276133">
    <property type="component" value="Unassembled WGS sequence"/>
</dbReference>
<protein>
    <submittedName>
        <fullName evidence="1">Uncharacterized protein</fullName>
    </submittedName>
</protein>
<gene>
    <name evidence="1" type="ORF">BpHYR1_044019</name>
</gene>